<sequence length="122" mass="13656">RREVNHVMIPRNSRLPLQVKQTFKTNRDNQPRISVQVIEGDAPDPRACSLLGKCRITDLPENLKKGSPVEVTYSFDSSGRITVEAKDVTAGKQATINIERRGGLDDAQIDAYTRLASEYMVE</sequence>
<keyword evidence="2" id="KW-0067">ATP-binding</keyword>
<reference evidence="3" key="1">
    <citation type="journal article" date="2015" name="Nature">
        <title>Complex archaea that bridge the gap between prokaryotes and eukaryotes.</title>
        <authorList>
            <person name="Spang A."/>
            <person name="Saw J.H."/>
            <person name="Jorgensen S.L."/>
            <person name="Zaremba-Niedzwiedzka K."/>
            <person name="Martijn J."/>
            <person name="Lind A.E."/>
            <person name="van Eijk R."/>
            <person name="Schleper C."/>
            <person name="Guy L."/>
            <person name="Ettema T.J."/>
        </authorList>
    </citation>
    <scope>NUCLEOTIDE SEQUENCE</scope>
</reference>
<dbReference type="InterPro" id="IPR029047">
    <property type="entry name" value="HSP70_peptide-bd_sf"/>
</dbReference>
<accession>A0A0F8XPR6</accession>
<dbReference type="GO" id="GO:0005524">
    <property type="term" value="F:ATP binding"/>
    <property type="evidence" value="ECO:0007669"/>
    <property type="project" value="UniProtKB-KW"/>
</dbReference>
<dbReference type="Gene3D" id="2.60.34.10">
    <property type="entry name" value="Substrate Binding Domain Of DNAk, Chain A, domain 1"/>
    <property type="match status" value="1"/>
</dbReference>
<feature type="non-terminal residue" evidence="3">
    <location>
        <position position="1"/>
    </location>
</feature>
<gene>
    <name evidence="3" type="ORF">LCGC14_2996860</name>
</gene>
<evidence type="ECO:0000256" key="1">
    <source>
        <dbReference type="ARBA" id="ARBA00022741"/>
    </source>
</evidence>
<name>A0A0F8XPR6_9ZZZZ</name>
<proteinExistence type="predicted"/>
<evidence type="ECO:0000313" key="3">
    <source>
        <dbReference type="EMBL" id="KKK63180.1"/>
    </source>
</evidence>
<organism evidence="3">
    <name type="scientific">marine sediment metagenome</name>
    <dbReference type="NCBI Taxonomy" id="412755"/>
    <lineage>
        <taxon>unclassified sequences</taxon>
        <taxon>metagenomes</taxon>
        <taxon>ecological metagenomes</taxon>
    </lineage>
</organism>
<dbReference type="EMBL" id="LAZR01061637">
    <property type="protein sequence ID" value="KKK63180.1"/>
    <property type="molecule type" value="Genomic_DNA"/>
</dbReference>
<dbReference type="PANTHER" id="PTHR19375">
    <property type="entry name" value="HEAT SHOCK PROTEIN 70KDA"/>
    <property type="match status" value="1"/>
</dbReference>
<keyword evidence="1" id="KW-0547">Nucleotide-binding</keyword>
<protein>
    <submittedName>
        <fullName evidence="3">Uncharacterized protein</fullName>
    </submittedName>
</protein>
<dbReference type="AlphaFoldDB" id="A0A0F8XPR6"/>
<dbReference type="InterPro" id="IPR013126">
    <property type="entry name" value="Hsp_70_fam"/>
</dbReference>
<evidence type="ECO:0000256" key="2">
    <source>
        <dbReference type="ARBA" id="ARBA00022840"/>
    </source>
</evidence>
<dbReference type="GO" id="GO:0140662">
    <property type="term" value="F:ATP-dependent protein folding chaperone"/>
    <property type="evidence" value="ECO:0007669"/>
    <property type="project" value="InterPro"/>
</dbReference>
<comment type="caution">
    <text evidence="3">The sequence shown here is derived from an EMBL/GenBank/DDBJ whole genome shotgun (WGS) entry which is preliminary data.</text>
</comment>
<dbReference type="SUPFAM" id="SSF100920">
    <property type="entry name" value="Heat shock protein 70kD (HSP70), peptide-binding domain"/>
    <property type="match status" value="1"/>
</dbReference>
<dbReference type="Pfam" id="PF00012">
    <property type="entry name" value="HSP70"/>
    <property type="match status" value="1"/>
</dbReference>